<gene>
    <name evidence="3" type="ORF">DM02DRAFT_680836</name>
</gene>
<feature type="domain" description="N-acetyltransferase" evidence="2">
    <location>
        <begin position="7"/>
        <end position="204"/>
    </location>
</feature>
<proteinExistence type="predicted"/>
<dbReference type="CDD" id="cd04301">
    <property type="entry name" value="NAT_SF"/>
    <property type="match status" value="1"/>
</dbReference>
<protein>
    <recommendedName>
        <fullName evidence="2">N-acetyltransferase domain-containing protein</fullName>
    </recommendedName>
</protein>
<keyword evidence="4" id="KW-1185">Reference proteome</keyword>
<dbReference type="STRING" id="97972.A0A2V1DLF5"/>
<dbReference type="InterPro" id="IPR052523">
    <property type="entry name" value="Trichothecene_AcTrans"/>
</dbReference>
<evidence type="ECO:0000259" key="2">
    <source>
        <dbReference type="PROSITE" id="PS51186"/>
    </source>
</evidence>
<dbReference type="Gene3D" id="3.40.630.30">
    <property type="match status" value="1"/>
</dbReference>
<evidence type="ECO:0000313" key="3">
    <source>
        <dbReference type="EMBL" id="PVH98878.1"/>
    </source>
</evidence>
<evidence type="ECO:0000313" key="4">
    <source>
        <dbReference type="Proteomes" id="UP000244855"/>
    </source>
</evidence>
<dbReference type="AlphaFoldDB" id="A0A2V1DLF5"/>
<dbReference type="Pfam" id="PF13673">
    <property type="entry name" value="Acetyltransf_10"/>
    <property type="match status" value="1"/>
</dbReference>
<dbReference type="PROSITE" id="PS51186">
    <property type="entry name" value="GNAT"/>
    <property type="match status" value="1"/>
</dbReference>
<dbReference type="InterPro" id="IPR016181">
    <property type="entry name" value="Acyl_CoA_acyltransferase"/>
</dbReference>
<dbReference type="Proteomes" id="UP000244855">
    <property type="component" value="Unassembled WGS sequence"/>
</dbReference>
<dbReference type="OrthoDB" id="4738875at2759"/>
<dbReference type="PANTHER" id="PTHR42791">
    <property type="entry name" value="GNAT FAMILY ACETYLTRANSFERASE"/>
    <property type="match status" value="1"/>
</dbReference>
<feature type="region of interest" description="Disordered" evidence="1">
    <location>
        <begin position="228"/>
        <end position="248"/>
    </location>
</feature>
<organism evidence="3 4">
    <name type="scientific">Periconia macrospinosa</name>
    <dbReference type="NCBI Taxonomy" id="97972"/>
    <lineage>
        <taxon>Eukaryota</taxon>
        <taxon>Fungi</taxon>
        <taxon>Dikarya</taxon>
        <taxon>Ascomycota</taxon>
        <taxon>Pezizomycotina</taxon>
        <taxon>Dothideomycetes</taxon>
        <taxon>Pleosporomycetidae</taxon>
        <taxon>Pleosporales</taxon>
        <taxon>Massarineae</taxon>
        <taxon>Periconiaceae</taxon>
        <taxon>Periconia</taxon>
    </lineage>
</organism>
<name>A0A2V1DLF5_9PLEO</name>
<reference evidence="3 4" key="1">
    <citation type="journal article" date="2018" name="Sci. Rep.">
        <title>Comparative genomics provides insights into the lifestyle and reveals functional heterogeneity of dark septate endophytic fungi.</title>
        <authorList>
            <person name="Knapp D.G."/>
            <person name="Nemeth J.B."/>
            <person name="Barry K."/>
            <person name="Hainaut M."/>
            <person name="Henrissat B."/>
            <person name="Johnson J."/>
            <person name="Kuo A."/>
            <person name="Lim J.H.P."/>
            <person name="Lipzen A."/>
            <person name="Nolan M."/>
            <person name="Ohm R.A."/>
            <person name="Tamas L."/>
            <person name="Grigoriev I.V."/>
            <person name="Spatafora J.W."/>
            <person name="Nagy L.G."/>
            <person name="Kovacs G.M."/>
        </authorList>
    </citation>
    <scope>NUCLEOTIDE SEQUENCE [LARGE SCALE GENOMIC DNA]</scope>
    <source>
        <strain evidence="3 4">DSE2036</strain>
    </source>
</reference>
<sequence>MSPPSPFYIRPAELRDLPRITAVCLAGLPDDPTFDFLWNHRHEYPDDCYFFWLQSFKADLYNPRKTFLVATEESFPINGCITTVENWSISKAYVRRDGDLARRVAFGKTMGYVKSKYWEQTYPENYHLILLTTHPDYRRRGAATALSKWGIDQGRRAGIAIGVEASPMGFPLYQHLGFVLQEELTVECRSGENTATLPVKVMVYDKGTERLPNGTQIHSEVDTSLCTHAGISTDTNQRKRKKKKKEKG</sequence>
<evidence type="ECO:0000256" key="1">
    <source>
        <dbReference type="SAM" id="MobiDB-lite"/>
    </source>
</evidence>
<dbReference type="SUPFAM" id="SSF55729">
    <property type="entry name" value="Acyl-CoA N-acyltransferases (Nat)"/>
    <property type="match status" value="1"/>
</dbReference>
<dbReference type="PANTHER" id="PTHR42791:SF2">
    <property type="entry name" value="N-ACETYLTRANSFERASE DOMAIN-CONTAINING PROTEIN"/>
    <property type="match status" value="1"/>
</dbReference>
<dbReference type="EMBL" id="KZ805404">
    <property type="protein sequence ID" value="PVH98878.1"/>
    <property type="molecule type" value="Genomic_DNA"/>
</dbReference>
<accession>A0A2V1DLF5</accession>
<dbReference type="GO" id="GO:0016747">
    <property type="term" value="F:acyltransferase activity, transferring groups other than amino-acyl groups"/>
    <property type="evidence" value="ECO:0007669"/>
    <property type="project" value="InterPro"/>
</dbReference>
<feature type="compositionally biased region" description="Basic residues" evidence="1">
    <location>
        <begin position="238"/>
        <end position="248"/>
    </location>
</feature>
<dbReference type="InterPro" id="IPR000182">
    <property type="entry name" value="GNAT_dom"/>
</dbReference>